<evidence type="ECO:0000313" key="1">
    <source>
        <dbReference type="EMBL" id="GAY36322.1"/>
    </source>
</evidence>
<sequence length="24" mass="3135">MMGKKEKYFETYFDFFFVNFLCLW</sequence>
<proteinExistence type="predicted"/>
<comment type="caution">
    <text evidence="1">The sequence shown here is derived from an EMBL/GenBank/DDBJ whole genome shotgun (WGS) entry which is preliminary data.</text>
</comment>
<protein>
    <submittedName>
        <fullName evidence="1">Uncharacterized protein</fullName>
    </submittedName>
</protein>
<dbReference type="AlphaFoldDB" id="A0A2H5N899"/>
<keyword evidence="2" id="KW-1185">Reference proteome</keyword>
<gene>
    <name evidence="1" type="ORF">CUMW_279570</name>
</gene>
<reference evidence="1 2" key="1">
    <citation type="journal article" date="2017" name="Front. Genet.">
        <title>Draft sequencing of the heterozygous diploid genome of Satsuma (Citrus unshiu Marc.) using a hybrid assembly approach.</title>
        <authorList>
            <person name="Shimizu T."/>
            <person name="Tanizawa Y."/>
            <person name="Mochizuki T."/>
            <person name="Nagasaki H."/>
            <person name="Yoshioka T."/>
            <person name="Toyoda A."/>
            <person name="Fujiyama A."/>
            <person name="Kaminuma E."/>
            <person name="Nakamura Y."/>
        </authorList>
    </citation>
    <scope>NUCLEOTIDE SEQUENCE [LARGE SCALE GENOMIC DNA]</scope>
    <source>
        <strain evidence="2">cv. Miyagawa wase</strain>
    </source>
</reference>
<accession>A0A2H5N899</accession>
<organism evidence="1 2">
    <name type="scientific">Citrus unshiu</name>
    <name type="common">Satsuma mandarin</name>
    <name type="synonym">Citrus nobilis var. unshiu</name>
    <dbReference type="NCBI Taxonomy" id="55188"/>
    <lineage>
        <taxon>Eukaryota</taxon>
        <taxon>Viridiplantae</taxon>
        <taxon>Streptophyta</taxon>
        <taxon>Embryophyta</taxon>
        <taxon>Tracheophyta</taxon>
        <taxon>Spermatophyta</taxon>
        <taxon>Magnoliopsida</taxon>
        <taxon>eudicotyledons</taxon>
        <taxon>Gunneridae</taxon>
        <taxon>Pentapetalae</taxon>
        <taxon>rosids</taxon>
        <taxon>malvids</taxon>
        <taxon>Sapindales</taxon>
        <taxon>Rutaceae</taxon>
        <taxon>Aurantioideae</taxon>
        <taxon>Citrus</taxon>
    </lineage>
</organism>
<evidence type="ECO:0000313" key="2">
    <source>
        <dbReference type="Proteomes" id="UP000236630"/>
    </source>
</evidence>
<dbReference type="EMBL" id="BDQV01002230">
    <property type="protein sequence ID" value="GAY36322.1"/>
    <property type="molecule type" value="Genomic_DNA"/>
</dbReference>
<name>A0A2H5N899_CITUN</name>
<dbReference type="Proteomes" id="UP000236630">
    <property type="component" value="Unassembled WGS sequence"/>
</dbReference>